<protein>
    <recommendedName>
        <fullName evidence="6">Acyltransferase 3 domain-containing protein</fullName>
    </recommendedName>
</protein>
<dbReference type="GO" id="GO:0016747">
    <property type="term" value="F:acyltransferase activity, transferring groups other than amino-acyl groups"/>
    <property type="evidence" value="ECO:0007669"/>
    <property type="project" value="InterPro"/>
</dbReference>
<gene>
    <name evidence="4" type="ORF">CINC_LOCUS1678</name>
</gene>
<feature type="transmembrane region" description="Helical" evidence="1">
    <location>
        <begin position="203"/>
        <end position="224"/>
    </location>
</feature>
<feature type="transmembrane region" description="Helical" evidence="1">
    <location>
        <begin position="307"/>
        <end position="332"/>
    </location>
</feature>
<feature type="transmembrane region" description="Helical" evidence="1">
    <location>
        <begin position="483"/>
        <end position="503"/>
    </location>
</feature>
<evidence type="ECO:0000256" key="1">
    <source>
        <dbReference type="SAM" id="Phobius"/>
    </source>
</evidence>
<evidence type="ECO:0000313" key="4">
    <source>
        <dbReference type="EMBL" id="CAH0581534.1"/>
    </source>
</evidence>
<name>A0A9P0FPN6_CHRIL</name>
<evidence type="ECO:0000259" key="2">
    <source>
        <dbReference type="Pfam" id="PF01757"/>
    </source>
</evidence>
<feature type="transmembrane region" description="Helical" evidence="1">
    <location>
        <begin position="515"/>
        <end position="535"/>
    </location>
</feature>
<dbReference type="Proteomes" id="UP001154114">
    <property type="component" value="Chromosome 11"/>
</dbReference>
<dbReference type="InterPro" id="IPR002656">
    <property type="entry name" value="Acyl_transf_3_dom"/>
</dbReference>
<sequence length="677" mass="77110">MATKTFLVLINVITFNLVSGSVWLDVRNEAMDYELYYNVLDYELCEEQKAYIRDDPFLAAYFADAGFRIPKGILEGNFIDMGNYHQCLGFNQQLPTSELQGKYCMLEVSLNPDFNFPLNYGNTSYDPKVFALAEMKEKWKKYNMSGIHRSFPGSPIPYMGFLLAVCMPQPCTPQQAFSSLDILGLQYREEFCRLPNDRPWVPADIVAIAIFSVIGFLTILSTTYDVWQKFFLKKDPKSVSVLGTAFSVYTNGSRVMTFSSSGGNIECLDGIRALSMAWVVLAHTVTTEGMFQNELELYEWSDSWQSLWVTAGHIAVDTFFTLSGFLLLYTTIGKYTGKQLLKNIHLFWLNRLLRMFPLLATATLLEASFYNRFGDGPEWRGVAAHVVSCRTNWWATLTHTQNYMTPLFTCIGPSWYLAVDTQLHVLSPVLLFWVLLGNRKIALTALFGGLLAILAASTTYNFIKEFATHLYGFGNGDYFKDYYVNTLTRASPFFVGMIFGYFAKTSKIKLRKWQVLCFWVLALSLSTFILYAGHATRLEVDQIVANFYNSFIRPLWALFVASLIYMCINGYGGPINWFLSLSFWKIHSRLSFAIYLLHQGLMMAVNAWSISPNYFSVKTLTYKYLSHYTFVFIVAFLVVLTIDAPFSTLFKLILGAGGKKTQKKETDVESTKKEATE</sequence>
<evidence type="ECO:0000259" key="3">
    <source>
        <dbReference type="Pfam" id="PF20146"/>
    </source>
</evidence>
<dbReference type="InterPro" id="IPR006621">
    <property type="entry name" value="Nose-resist-to-fluoxetine_N"/>
</dbReference>
<keyword evidence="1" id="KW-1133">Transmembrane helix</keyword>
<feature type="transmembrane region" description="Helical" evidence="1">
    <location>
        <begin position="590"/>
        <end position="610"/>
    </location>
</feature>
<dbReference type="PANTHER" id="PTHR11161:SF0">
    <property type="entry name" value="O-ACYLTRANSFERASE LIKE PROTEIN"/>
    <property type="match status" value="1"/>
</dbReference>
<dbReference type="OrthoDB" id="118951at2759"/>
<dbReference type="AlphaFoldDB" id="A0A9P0FPN6"/>
<feature type="transmembrane region" description="Helical" evidence="1">
    <location>
        <begin position="630"/>
        <end position="654"/>
    </location>
</feature>
<organism evidence="4 5">
    <name type="scientific">Chrysodeixis includens</name>
    <name type="common">Soybean looper</name>
    <name type="synonym">Pseudoplusia includens</name>
    <dbReference type="NCBI Taxonomy" id="689277"/>
    <lineage>
        <taxon>Eukaryota</taxon>
        <taxon>Metazoa</taxon>
        <taxon>Ecdysozoa</taxon>
        <taxon>Arthropoda</taxon>
        <taxon>Hexapoda</taxon>
        <taxon>Insecta</taxon>
        <taxon>Pterygota</taxon>
        <taxon>Neoptera</taxon>
        <taxon>Endopterygota</taxon>
        <taxon>Lepidoptera</taxon>
        <taxon>Glossata</taxon>
        <taxon>Ditrysia</taxon>
        <taxon>Noctuoidea</taxon>
        <taxon>Noctuidae</taxon>
        <taxon>Plusiinae</taxon>
        <taxon>Chrysodeixis</taxon>
    </lineage>
</organism>
<feature type="domain" description="Nose resistant-to-fluoxetine protein N-terminal" evidence="3">
    <location>
        <begin position="58"/>
        <end position="176"/>
    </location>
</feature>
<proteinExistence type="predicted"/>
<feature type="transmembrane region" description="Helical" evidence="1">
    <location>
        <begin position="443"/>
        <end position="463"/>
    </location>
</feature>
<dbReference type="EMBL" id="LR824014">
    <property type="protein sequence ID" value="CAH0581534.1"/>
    <property type="molecule type" value="Genomic_DNA"/>
</dbReference>
<evidence type="ECO:0008006" key="6">
    <source>
        <dbReference type="Google" id="ProtNLM"/>
    </source>
</evidence>
<keyword evidence="5" id="KW-1185">Reference proteome</keyword>
<feature type="transmembrane region" description="Helical" evidence="1">
    <location>
        <begin position="6"/>
        <end position="26"/>
    </location>
</feature>
<dbReference type="Pfam" id="PF01757">
    <property type="entry name" value="Acyl_transf_3"/>
    <property type="match status" value="1"/>
</dbReference>
<keyword evidence="1" id="KW-0472">Membrane</keyword>
<dbReference type="InterPro" id="IPR052728">
    <property type="entry name" value="O2_lipid_transport_reg"/>
</dbReference>
<dbReference type="Pfam" id="PF20146">
    <property type="entry name" value="NRF"/>
    <property type="match status" value="1"/>
</dbReference>
<accession>A0A9P0FPN6</accession>
<evidence type="ECO:0000313" key="5">
    <source>
        <dbReference type="Proteomes" id="UP001154114"/>
    </source>
</evidence>
<dbReference type="PANTHER" id="PTHR11161">
    <property type="entry name" value="O-ACYLTRANSFERASE"/>
    <property type="match status" value="1"/>
</dbReference>
<feature type="domain" description="Acyltransferase 3" evidence="2">
    <location>
        <begin position="266"/>
        <end position="642"/>
    </location>
</feature>
<reference evidence="4" key="1">
    <citation type="submission" date="2021-12" db="EMBL/GenBank/DDBJ databases">
        <authorList>
            <person name="King R."/>
        </authorList>
    </citation>
    <scope>NUCLEOTIDE SEQUENCE</scope>
</reference>
<feature type="transmembrane region" description="Helical" evidence="1">
    <location>
        <begin position="555"/>
        <end position="578"/>
    </location>
</feature>
<keyword evidence="1" id="KW-0812">Transmembrane</keyword>